<accession>A0A0T5X9B8</accession>
<gene>
    <name evidence="1" type="ORF">HMPREF1705_04208</name>
</gene>
<dbReference type="eggNOG" id="ENOG5033NQU">
    <property type="taxonomic scope" value="Bacteria"/>
</dbReference>
<evidence type="ECO:0000313" key="2">
    <source>
        <dbReference type="Proteomes" id="UP000005273"/>
    </source>
</evidence>
<evidence type="ECO:0008006" key="3">
    <source>
        <dbReference type="Google" id="ProtNLM"/>
    </source>
</evidence>
<proteinExistence type="predicted"/>
<evidence type="ECO:0000313" key="1">
    <source>
        <dbReference type="EMBL" id="KRT34953.1"/>
    </source>
</evidence>
<keyword evidence="2" id="KW-1185">Reference proteome</keyword>
<comment type="caution">
    <text evidence="1">The sequence shown here is derived from an EMBL/GenBank/DDBJ whole genome shotgun (WGS) entry which is preliminary data.</text>
</comment>
<protein>
    <recommendedName>
        <fullName evidence="3">FdrA domain protein</fullName>
    </recommendedName>
</protein>
<dbReference type="STRING" id="592015.HMPREF1705_04208"/>
<reference evidence="2" key="1">
    <citation type="submission" date="2012-09" db="EMBL/GenBank/DDBJ databases">
        <authorList>
            <person name="Weinstock G."/>
            <person name="Sodergren E."/>
            <person name="Clifton S."/>
            <person name="Fulton L."/>
            <person name="Fulton B."/>
            <person name="Courtney L."/>
            <person name="Fronick C."/>
            <person name="Harrison M."/>
            <person name="Strong C."/>
            <person name="Farmer C."/>
            <person name="Delehaunty K."/>
            <person name="Markovic C."/>
            <person name="Hall O."/>
            <person name="Minx P."/>
            <person name="Tomlinson C."/>
            <person name="Mitreva M."/>
            <person name="Nelson J."/>
            <person name="Hou S."/>
            <person name="Wollam A."/>
            <person name="Pepin K.H."/>
            <person name="Johnson M."/>
            <person name="Bhonagiri V."/>
            <person name="Nash W.E."/>
            <person name="Suruliraj S."/>
            <person name="Warren W."/>
            <person name="Chinwalla A."/>
            <person name="Mardis E.R."/>
            <person name="Wilson R.K."/>
        </authorList>
    </citation>
    <scope>NUCLEOTIDE SEQUENCE [LARGE SCALE GENOMIC DNA]</scope>
    <source>
        <strain evidence="2">OS1</strain>
    </source>
</reference>
<dbReference type="Proteomes" id="UP000005273">
    <property type="component" value="Unassembled WGS sequence"/>
</dbReference>
<dbReference type="AlphaFoldDB" id="A0A0T5X9B8"/>
<dbReference type="Gene3D" id="3.40.50.720">
    <property type="entry name" value="NAD(P)-binding Rossmann-like Domain"/>
    <property type="match status" value="1"/>
</dbReference>
<organism evidence="1 2">
    <name type="scientific">Acetomicrobium hydrogeniformans ATCC BAA-1850</name>
    <dbReference type="NCBI Taxonomy" id="592015"/>
    <lineage>
        <taxon>Bacteria</taxon>
        <taxon>Thermotogati</taxon>
        <taxon>Synergistota</taxon>
        <taxon>Synergistia</taxon>
        <taxon>Synergistales</taxon>
        <taxon>Acetomicrobiaceae</taxon>
        <taxon>Acetomicrobium</taxon>
    </lineage>
</organism>
<dbReference type="EMBL" id="ACJX03000001">
    <property type="protein sequence ID" value="KRT34953.1"/>
    <property type="molecule type" value="Genomic_DNA"/>
</dbReference>
<name>A0A0T5X9B8_9BACT</name>
<sequence>MYAIAVKEMMGLAMKDLLANGPIVVNIGIEQFYHDLKKQDAKVVHVDWRPSALKSDLLSKLRKLREGGAN</sequence>